<dbReference type="AlphaFoldDB" id="A0AAN7BPS1"/>
<dbReference type="PANTHER" id="PTHR33048">
    <property type="entry name" value="PTH11-LIKE INTEGRAL MEMBRANE PROTEIN (AFU_ORTHOLOGUE AFUA_5G11245)"/>
    <property type="match status" value="1"/>
</dbReference>
<dbReference type="PANTHER" id="PTHR33048:SF19">
    <property type="entry name" value="MEMBRANE PROTEIN PTH11-LIKE, PUTATIVE (AFU_ORTHOLOGUE AFUA_1G14080)-RELATED"/>
    <property type="match status" value="1"/>
</dbReference>
<evidence type="ECO:0000256" key="3">
    <source>
        <dbReference type="ARBA" id="ARBA00022989"/>
    </source>
</evidence>
<evidence type="ECO:0000256" key="2">
    <source>
        <dbReference type="ARBA" id="ARBA00022692"/>
    </source>
</evidence>
<feature type="transmembrane region" description="Helical" evidence="7">
    <location>
        <begin position="24"/>
        <end position="44"/>
    </location>
</feature>
<dbReference type="EMBL" id="MU865333">
    <property type="protein sequence ID" value="KAK4227265.1"/>
    <property type="molecule type" value="Genomic_DNA"/>
</dbReference>
<reference evidence="9" key="2">
    <citation type="submission" date="2023-05" db="EMBL/GenBank/DDBJ databases">
        <authorList>
            <consortium name="Lawrence Berkeley National Laboratory"/>
            <person name="Steindorff A."/>
            <person name="Hensen N."/>
            <person name="Bonometti L."/>
            <person name="Westerberg I."/>
            <person name="Brannstrom I.O."/>
            <person name="Guillou S."/>
            <person name="Cros-Aarteil S."/>
            <person name="Calhoun S."/>
            <person name="Haridas S."/>
            <person name="Kuo A."/>
            <person name="Mondo S."/>
            <person name="Pangilinan J."/>
            <person name="Riley R."/>
            <person name="Labutti K."/>
            <person name="Andreopoulos B."/>
            <person name="Lipzen A."/>
            <person name="Chen C."/>
            <person name="Yanf M."/>
            <person name="Daum C."/>
            <person name="Ng V."/>
            <person name="Clum A."/>
            <person name="Ohm R."/>
            <person name="Martin F."/>
            <person name="Silar P."/>
            <person name="Natvig D."/>
            <person name="Lalanne C."/>
            <person name="Gautier V."/>
            <person name="Ament-Velasquez S.L."/>
            <person name="Kruys A."/>
            <person name="Hutchinson M.I."/>
            <person name="Powell A.J."/>
            <person name="Barry K."/>
            <person name="Miller A.N."/>
            <person name="Grigoriev I.V."/>
            <person name="Debuchy R."/>
            <person name="Gladieux P."/>
            <person name="Thoren M.H."/>
            <person name="Johannesson H."/>
        </authorList>
    </citation>
    <scope>NUCLEOTIDE SEQUENCE</scope>
    <source>
        <strain evidence="9">CBS 990.96</strain>
    </source>
</reference>
<dbReference type="InterPro" id="IPR052337">
    <property type="entry name" value="SAT4-like"/>
</dbReference>
<feature type="transmembrane region" description="Helical" evidence="7">
    <location>
        <begin position="224"/>
        <end position="244"/>
    </location>
</feature>
<evidence type="ECO:0000256" key="5">
    <source>
        <dbReference type="ARBA" id="ARBA00038359"/>
    </source>
</evidence>
<feature type="region of interest" description="Disordered" evidence="6">
    <location>
        <begin position="453"/>
        <end position="472"/>
    </location>
</feature>
<keyword evidence="3 7" id="KW-1133">Transmembrane helix</keyword>
<evidence type="ECO:0000313" key="9">
    <source>
        <dbReference type="EMBL" id="KAK4227265.1"/>
    </source>
</evidence>
<feature type="transmembrane region" description="Helical" evidence="7">
    <location>
        <begin position="141"/>
        <end position="161"/>
    </location>
</feature>
<keyword evidence="4 7" id="KW-0472">Membrane</keyword>
<feature type="compositionally biased region" description="Basic and acidic residues" evidence="6">
    <location>
        <begin position="300"/>
        <end position="309"/>
    </location>
</feature>
<protein>
    <recommendedName>
        <fullName evidence="8">Rhodopsin domain-containing protein</fullName>
    </recommendedName>
</protein>
<dbReference type="Proteomes" id="UP001301958">
    <property type="component" value="Unassembled WGS sequence"/>
</dbReference>
<dbReference type="GO" id="GO:0016020">
    <property type="term" value="C:membrane"/>
    <property type="evidence" value="ECO:0007669"/>
    <property type="project" value="UniProtKB-SubCell"/>
</dbReference>
<feature type="region of interest" description="Disordered" evidence="6">
    <location>
        <begin position="295"/>
        <end position="412"/>
    </location>
</feature>
<feature type="compositionally biased region" description="Polar residues" evidence="6">
    <location>
        <begin position="357"/>
        <end position="367"/>
    </location>
</feature>
<comment type="subcellular location">
    <subcellularLocation>
        <location evidence="1">Membrane</location>
        <topology evidence="1">Multi-pass membrane protein</topology>
    </subcellularLocation>
</comment>
<keyword evidence="10" id="KW-1185">Reference proteome</keyword>
<feature type="domain" description="Rhodopsin" evidence="8">
    <location>
        <begin position="38"/>
        <end position="272"/>
    </location>
</feature>
<evidence type="ECO:0000313" key="10">
    <source>
        <dbReference type="Proteomes" id="UP001301958"/>
    </source>
</evidence>
<name>A0AAN7BPS1_9PEZI</name>
<gene>
    <name evidence="9" type="ORF">QBC38DRAFT_195059</name>
</gene>
<reference evidence="9" key="1">
    <citation type="journal article" date="2023" name="Mol. Phylogenet. Evol.">
        <title>Genome-scale phylogeny and comparative genomics of the fungal order Sordariales.</title>
        <authorList>
            <person name="Hensen N."/>
            <person name="Bonometti L."/>
            <person name="Westerberg I."/>
            <person name="Brannstrom I.O."/>
            <person name="Guillou S."/>
            <person name="Cros-Aarteil S."/>
            <person name="Calhoun S."/>
            <person name="Haridas S."/>
            <person name="Kuo A."/>
            <person name="Mondo S."/>
            <person name="Pangilinan J."/>
            <person name="Riley R."/>
            <person name="LaButti K."/>
            <person name="Andreopoulos B."/>
            <person name="Lipzen A."/>
            <person name="Chen C."/>
            <person name="Yan M."/>
            <person name="Daum C."/>
            <person name="Ng V."/>
            <person name="Clum A."/>
            <person name="Steindorff A."/>
            <person name="Ohm R.A."/>
            <person name="Martin F."/>
            <person name="Silar P."/>
            <person name="Natvig D.O."/>
            <person name="Lalanne C."/>
            <person name="Gautier V."/>
            <person name="Ament-Velasquez S.L."/>
            <person name="Kruys A."/>
            <person name="Hutchinson M.I."/>
            <person name="Powell A.J."/>
            <person name="Barry K."/>
            <person name="Miller A.N."/>
            <person name="Grigoriev I.V."/>
            <person name="Debuchy R."/>
            <person name="Gladieux P."/>
            <person name="Hiltunen Thoren M."/>
            <person name="Johannesson H."/>
        </authorList>
    </citation>
    <scope>NUCLEOTIDE SEQUENCE</scope>
    <source>
        <strain evidence="9">CBS 990.96</strain>
    </source>
</reference>
<proteinExistence type="inferred from homology"/>
<evidence type="ECO:0000256" key="6">
    <source>
        <dbReference type="SAM" id="MobiDB-lite"/>
    </source>
</evidence>
<evidence type="ECO:0000256" key="1">
    <source>
        <dbReference type="ARBA" id="ARBA00004141"/>
    </source>
</evidence>
<evidence type="ECO:0000259" key="8">
    <source>
        <dbReference type="Pfam" id="PF20684"/>
    </source>
</evidence>
<organism evidence="9 10">
    <name type="scientific">Podospora fimiseda</name>
    <dbReference type="NCBI Taxonomy" id="252190"/>
    <lineage>
        <taxon>Eukaryota</taxon>
        <taxon>Fungi</taxon>
        <taxon>Dikarya</taxon>
        <taxon>Ascomycota</taxon>
        <taxon>Pezizomycotina</taxon>
        <taxon>Sordariomycetes</taxon>
        <taxon>Sordariomycetidae</taxon>
        <taxon>Sordariales</taxon>
        <taxon>Podosporaceae</taxon>
        <taxon>Podospora</taxon>
    </lineage>
</organism>
<accession>A0AAN7BPS1</accession>
<comment type="caution">
    <text evidence="9">The sequence shown here is derived from an EMBL/GenBank/DDBJ whole genome shotgun (WGS) entry which is preliminary data.</text>
</comment>
<sequence length="472" mass="51931">MIMALYSSPPEPRPFSADKPTILTSWWITIFCAFVILLRLLGRFVRVEKLFKEDKVAAAVLIPLFLRMAIVHPALVFGTNNVLINHELSSEARLEDLRHRAIGSGLILASRVAYASTLWTLKLVTLEFFNRLVGASGKKKYARLLLFCRIVLAATFVAFVISNLAECTPFKHYWQVSPDPGPKCRQAYANLLTGTACNIFTDLMLIIFPIPIVLQSRLSRGQKALLIGLFGLHLPTVIIAVYRIPHILEENGYQATRSMWASVEILAATFATNALAIGTFVRDKGAKKKKFRYAPPPESFIRDRRESRTTNKRVSWDEDEGDDAFGSNHSQDKGLGDHISLSSRADTRNVESPETLKGTTTGSTSVGENERSMRSASMDSLIPREMSPKTPLSRAPSRFNHPSSPVSADAGTHVIKTTTIEMTVSSAAGPEGYENEINGLKLTPISGVVTANARGRSRGSSVVVSQMKTLPS</sequence>
<keyword evidence="2 7" id="KW-0812">Transmembrane</keyword>
<feature type="transmembrane region" description="Helical" evidence="7">
    <location>
        <begin position="259"/>
        <end position="281"/>
    </location>
</feature>
<feature type="transmembrane region" description="Helical" evidence="7">
    <location>
        <begin position="187"/>
        <end position="212"/>
    </location>
</feature>
<dbReference type="Pfam" id="PF20684">
    <property type="entry name" value="Fung_rhodopsin"/>
    <property type="match status" value="1"/>
</dbReference>
<comment type="similarity">
    <text evidence="5">Belongs to the SAT4 family.</text>
</comment>
<evidence type="ECO:0000256" key="7">
    <source>
        <dbReference type="SAM" id="Phobius"/>
    </source>
</evidence>
<dbReference type="InterPro" id="IPR049326">
    <property type="entry name" value="Rhodopsin_dom_fungi"/>
</dbReference>
<evidence type="ECO:0000256" key="4">
    <source>
        <dbReference type="ARBA" id="ARBA00023136"/>
    </source>
</evidence>